<evidence type="ECO:0000313" key="3">
    <source>
        <dbReference type="Proteomes" id="UP000185696"/>
    </source>
</evidence>
<proteinExistence type="predicted"/>
<dbReference type="AlphaFoldDB" id="A0A7Z0WSW4"/>
<name>A0A7Z0WSW4_9PSEU</name>
<evidence type="ECO:0000313" key="2">
    <source>
        <dbReference type="EMBL" id="OLF13744.1"/>
    </source>
</evidence>
<keyword evidence="1" id="KW-0472">Membrane</keyword>
<dbReference type="EMBL" id="MSIF01000001">
    <property type="protein sequence ID" value="OLF13744.1"/>
    <property type="molecule type" value="Genomic_DNA"/>
</dbReference>
<evidence type="ECO:0008006" key="4">
    <source>
        <dbReference type="Google" id="ProtNLM"/>
    </source>
</evidence>
<accession>A0A7Z0WSW4</accession>
<keyword evidence="1" id="KW-1133">Transmembrane helix</keyword>
<keyword evidence="1" id="KW-0812">Transmembrane</keyword>
<reference evidence="2 3" key="1">
    <citation type="submission" date="2016-12" db="EMBL/GenBank/DDBJ databases">
        <title>The draft genome sequence of Actinophytocola xinjiangensis.</title>
        <authorList>
            <person name="Wang W."/>
            <person name="Yuan L."/>
        </authorList>
    </citation>
    <scope>NUCLEOTIDE SEQUENCE [LARGE SCALE GENOMIC DNA]</scope>
    <source>
        <strain evidence="2 3">CGMCC 4.4663</strain>
    </source>
</reference>
<feature type="transmembrane region" description="Helical" evidence="1">
    <location>
        <begin position="59"/>
        <end position="78"/>
    </location>
</feature>
<sequence>MSDEDELRNRAFDQWQALLRNWRRRALRNRRVSRLLVFGSVLLSVVTTAMSGIPAVPRWWIVISSAGAALTLALMNATRSHEQWTLSREVQNRLHVEKFLYEQGAGAYEASTGDERTRLFSVRITEVGLAGHDSWAGQVAEATSTVRSGQRA</sequence>
<dbReference type="Pfam" id="PF14015">
    <property type="entry name" value="DUF4231"/>
    <property type="match status" value="1"/>
</dbReference>
<feature type="transmembrane region" description="Helical" evidence="1">
    <location>
        <begin position="32"/>
        <end position="53"/>
    </location>
</feature>
<dbReference type="RefSeq" id="WP_075130693.1">
    <property type="nucleotide sequence ID" value="NZ_MSIF01000001.1"/>
</dbReference>
<dbReference type="NCBIfam" id="NF033634">
    <property type="entry name" value="SLATT_1"/>
    <property type="match status" value="1"/>
</dbReference>
<keyword evidence="3" id="KW-1185">Reference proteome</keyword>
<evidence type="ECO:0000256" key="1">
    <source>
        <dbReference type="SAM" id="Phobius"/>
    </source>
</evidence>
<protein>
    <recommendedName>
        <fullName evidence="4">DUF4231 domain-containing protein</fullName>
    </recommendedName>
</protein>
<comment type="caution">
    <text evidence="2">The sequence shown here is derived from an EMBL/GenBank/DDBJ whole genome shotgun (WGS) entry which is preliminary data.</text>
</comment>
<gene>
    <name evidence="2" type="ORF">BLA60_00630</name>
</gene>
<dbReference type="InterPro" id="IPR025325">
    <property type="entry name" value="DUF4231"/>
</dbReference>
<dbReference type="Proteomes" id="UP000185696">
    <property type="component" value="Unassembled WGS sequence"/>
</dbReference>
<organism evidence="2 3">
    <name type="scientific">Actinophytocola xinjiangensis</name>
    <dbReference type="NCBI Taxonomy" id="485602"/>
    <lineage>
        <taxon>Bacteria</taxon>
        <taxon>Bacillati</taxon>
        <taxon>Actinomycetota</taxon>
        <taxon>Actinomycetes</taxon>
        <taxon>Pseudonocardiales</taxon>
        <taxon>Pseudonocardiaceae</taxon>
    </lineage>
</organism>